<keyword evidence="4" id="KW-1185">Reference proteome</keyword>
<dbReference type="Gene3D" id="3.40.50.720">
    <property type="entry name" value="NAD(P)-binding Rossmann-like Domain"/>
    <property type="match status" value="1"/>
</dbReference>
<evidence type="ECO:0000256" key="2">
    <source>
        <dbReference type="SAM" id="Phobius"/>
    </source>
</evidence>
<keyword evidence="2" id="KW-1133">Transmembrane helix</keyword>
<evidence type="ECO:0000313" key="4">
    <source>
        <dbReference type="Proteomes" id="UP000198287"/>
    </source>
</evidence>
<dbReference type="GO" id="GO:0016491">
    <property type="term" value="F:oxidoreductase activity"/>
    <property type="evidence" value="ECO:0007669"/>
    <property type="project" value="UniProtKB-KW"/>
</dbReference>
<dbReference type="PANTHER" id="PTHR43157:SF31">
    <property type="entry name" value="PHOSPHATIDYLINOSITOL-GLYCAN BIOSYNTHESIS CLASS F PROTEIN"/>
    <property type="match status" value="1"/>
</dbReference>
<dbReference type="PRINTS" id="PR00081">
    <property type="entry name" value="GDHRDH"/>
</dbReference>
<dbReference type="OrthoDB" id="191139at2759"/>
<keyword evidence="1" id="KW-0560">Oxidoreductase</keyword>
<comment type="caution">
    <text evidence="3">The sequence shown here is derived from an EMBL/GenBank/DDBJ whole genome shotgun (WGS) entry which is preliminary data.</text>
</comment>
<dbReference type="InterPro" id="IPR036291">
    <property type="entry name" value="NAD(P)-bd_dom_sf"/>
</dbReference>
<feature type="transmembrane region" description="Helical" evidence="2">
    <location>
        <begin position="12"/>
        <end position="31"/>
    </location>
</feature>
<keyword evidence="2" id="KW-0812">Transmembrane</keyword>
<sequence length="352" mass="39238">MLSCITSFLWCALLYFAIIPAIILIATRIIVKKLRGQVDPTNEVDVSGKTVIVTGASDGIGKATVEEFATRGARVILACRNVQKAEKVVDDIRSRTRNGELIIMHLNLSSLSSVRSFCADFIQKYPSSLSILVNNAGLINPVGVRNLTEDGFEETFGVNHLAHFLLTDLLLPELKKTGAQNPSEPSRVVIVSSGVHNWGALQFHDLMYEKTPLDDWKFTPKLYCNSKLANNLFNLELAKRLRSEKNANVTCYALCPGIVTTNIGKESAKLRANPEPYLVKHVLFPVVKFAMGKNAKESAQTTMFCALSKHLSHHSGEMYRNCEFWDYSKRTKLSEEDAATLWEMSEKLVGRK</sequence>
<accession>A0A226DXV6</accession>
<evidence type="ECO:0000313" key="3">
    <source>
        <dbReference type="EMBL" id="OXA49537.1"/>
    </source>
</evidence>
<dbReference type="Proteomes" id="UP000198287">
    <property type="component" value="Unassembled WGS sequence"/>
</dbReference>
<keyword evidence="2" id="KW-0472">Membrane</keyword>
<dbReference type="Pfam" id="PF00106">
    <property type="entry name" value="adh_short"/>
    <property type="match status" value="1"/>
</dbReference>
<organism evidence="3 4">
    <name type="scientific">Folsomia candida</name>
    <name type="common">Springtail</name>
    <dbReference type="NCBI Taxonomy" id="158441"/>
    <lineage>
        <taxon>Eukaryota</taxon>
        <taxon>Metazoa</taxon>
        <taxon>Ecdysozoa</taxon>
        <taxon>Arthropoda</taxon>
        <taxon>Hexapoda</taxon>
        <taxon>Collembola</taxon>
        <taxon>Entomobryomorpha</taxon>
        <taxon>Isotomoidea</taxon>
        <taxon>Isotomidae</taxon>
        <taxon>Proisotominae</taxon>
        <taxon>Folsomia</taxon>
    </lineage>
</organism>
<reference evidence="3 4" key="1">
    <citation type="submission" date="2015-12" db="EMBL/GenBank/DDBJ databases">
        <title>The genome of Folsomia candida.</title>
        <authorList>
            <person name="Faddeeva A."/>
            <person name="Derks M.F."/>
            <person name="Anvar Y."/>
            <person name="Smit S."/>
            <person name="Van Straalen N."/>
            <person name="Roelofs D."/>
        </authorList>
    </citation>
    <scope>NUCLEOTIDE SEQUENCE [LARGE SCALE GENOMIC DNA]</scope>
    <source>
        <strain evidence="3 4">VU population</strain>
        <tissue evidence="3">Whole body</tissue>
    </source>
</reference>
<protein>
    <submittedName>
        <fullName evidence="3">Retinol dehydrogenase 14</fullName>
    </submittedName>
</protein>
<dbReference type="AlphaFoldDB" id="A0A226DXV6"/>
<dbReference type="STRING" id="158441.A0A226DXV6"/>
<evidence type="ECO:0000256" key="1">
    <source>
        <dbReference type="ARBA" id="ARBA00023002"/>
    </source>
</evidence>
<proteinExistence type="predicted"/>
<dbReference type="PANTHER" id="PTHR43157">
    <property type="entry name" value="PHOSPHATIDYLINOSITOL-GLYCAN BIOSYNTHESIS CLASS F PROTEIN-RELATED"/>
    <property type="match status" value="1"/>
</dbReference>
<gene>
    <name evidence="3" type="ORF">Fcan01_15458</name>
</gene>
<dbReference type="EMBL" id="LNIX01000010">
    <property type="protein sequence ID" value="OXA49537.1"/>
    <property type="molecule type" value="Genomic_DNA"/>
</dbReference>
<dbReference type="InterPro" id="IPR002347">
    <property type="entry name" value="SDR_fam"/>
</dbReference>
<name>A0A226DXV6_FOLCA</name>
<dbReference type="SUPFAM" id="SSF51735">
    <property type="entry name" value="NAD(P)-binding Rossmann-fold domains"/>
    <property type="match status" value="1"/>
</dbReference>